<accession>A0A835IAK9</accession>
<keyword evidence="2" id="KW-1185">Reference proteome</keyword>
<dbReference type="AlphaFoldDB" id="A0A835IAK9"/>
<dbReference type="PANTHER" id="PTHR45950:SF7">
    <property type="entry name" value="HOMEOBOX-LEUCINE ZIPPER PROTEIN ATHB-14"/>
    <property type="match status" value="1"/>
</dbReference>
<dbReference type="OrthoDB" id="1741142at2759"/>
<dbReference type="Proteomes" id="UP000631114">
    <property type="component" value="Unassembled WGS sequence"/>
</dbReference>
<evidence type="ECO:0000313" key="1">
    <source>
        <dbReference type="EMBL" id="KAF9612358.1"/>
    </source>
</evidence>
<dbReference type="InterPro" id="IPR044830">
    <property type="entry name" value="HD-Zip_III"/>
</dbReference>
<sequence length="85" mass="8984">MKECSKPFQATTLCGLDENAAGAFAQLVFSPFDESFAENVTLLPSGFHVIPLDPKTDDSASAPLIGFGFLLESGPSGGRPFLKPH</sequence>
<dbReference type="GO" id="GO:0003700">
    <property type="term" value="F:DNA-binding transcription factor activity"/>
    <property type="evidence" value="ECO:0007669"/>
    <property type="project" value="InterPro"/>
</dbReference>
<protein>
    <submittedName>
        <fullName evidence="1">Uncharacterized protein</fullName>
    </submittedName>
</protein>
<dbReference type="PANTHER" id="PTHR45950">
    <property type="entry name" value="HOMEOBOX-LEUCINE ZIPPER PROTEIN ATHB-14"/>
    <property type="match status" value="1"/>
</dbReference>
<reference evidence="1 2" key="1">
    <citation type="submission" date="2020-10" db="EMBL/GenBank/DDBJ databases">
        <title>The Coptis chinensis genome and diversification of protoberbering-type alkaloids.</title>
        <authorList>
            <person name="Wang B."/>
            <person name="Shu S."/>
            <person name="Song C."/>
            <person name="Liu Y."/>
        </authorList>
    </citation>
    <scope>NUCLEOTIDE SEQUENCE [LARGE SCALE GENOMIC DNA]</scope>
    <source>
        <strain evidence="1">HL-2020</strain>
        <tissue evidence="1">Leaf</tissue>
    </source>
</reference>
<dbReference type="EMBL" id="JADFTS010000004">
    <property type="protein sequence ID" value="KAF9612358.1"/>
    <property type="molecule type" value="Genomic_DNA"/>
</dbReference>
<comment type="caution">
    <text evidence="1">The sequence shown here is derived from an EMBL/GenBank/DDBJ whole genome shotgun (WGS) entry which is preliminary data.</text>
</comment>
<organism evidence="1 2">
    <name type="scientific">Coptis chinensis</name>
    <dbReference type="NCBI Taxonomy" id="261450"/>
    <lineage>
        <taxon>Eukaryota</taxon>
        <taxon>Viridiplantae</taxon>
        <taxon>Streptophyta</taxon>
        <taxon>Embryophyta</taxon>
        <taxon>Tracheophyta</taxon>
        <taxon>Spermatophyta</taxon>
        <taxon>Magnoliopsida</taxon>
        <taxon>Ranunculales</taxon>
        <taxon>Ranunculaceae</taxon>
        <taxon>Coptidoideae</taxon>
        <taxon>Coptis</taxon>
    </lineage>
</organism>
<name>A0A835IAK9_9MAGN</name>
<gene>
    <name evidence="1" type="ORF">IFM89_039076</name>
</gene>
<evidence type="ECO:0000313" key="2">
    <source>
        <dbReference type="Proteomes" id="UP000631114"/>
    </source>
</evidence>
<proteinExistence type="predicted"/>